<dbReference type="RefSeq" id="WP_200272884.1">
    <property type="nucleotide sequence ID" value="NZ_JAENIJ010000033.1"/>
</dbReference>
<accession>A0A934VY11</accession>
<comment type="caution">
    <text evidence="1">The sequence shown here is derived from an EMBL/GenBank/DDBJ whole genome shotgun (WGS) entry which is preliminary data.</text>
</comment>
<dbReference type="AlphaFoldDB" id="A0A934VY11"/>
<evidence type="ECO:0000313" key="1">
    <source>
        <dbReference type="EMBL" id="MBK1884059.1"/>
    </source>
</evidence>
<dbReference type="EMBL" id="JAENIJ010000033">
    <property type="protein sequence ID" value="MBK1884059.1"/>
    <property type="molecule type" value="Genomic_DNA"/>
</dbReference>
<keyword evidence="2" id="KW-1185">Reference proteome</keyword>
<reference evidence="1" key="1">
    <citation type="submission" date="2021-01" db="EMBL/GenBank/DDBJ databases">
        <title>Modified the classification status of verrucomicrobia.</title>
        <authorList>
            <person name="Feng X."/>
        </authorList>
    </citation>
    <scope>NUCLEOTIDE SEQUENCE</scope>
    <source>
        <strain evidence="1">KCTC 22041</strain>
    </source>
</reference>
<protein>
    <submittedName>
        <fullName evidence="1">Uncharacterized protein</fullName>
    </submittedName>
</protein>
<organism evidence="1 2">
    <name type="scientific">Luteolibacter pohnpeiensis</name>
    <dbReference type="NCBI Taxonomy" id="454153"/>
    <lineage>
        <taxon>Bacteria</taxon>
        <taxon>Pseudomonadati</taxon>
        <taxon>Verrucomicrobiota</taxon>
        <taxon>Verrucomicrobiia</taxon>
        <taxon>Verrucomicrobiales</taxon>
        <taxon>Verrucomicrobiaceae</taxon>
        <taxon>Luteolibacter</taxon>
    </lineage>
</organism>
<gene>
    <name evidence="1" type="ORF">JIN85_16690</name>
</gene>
<name>A0A934VY11_9BACT</name>
<dbReference type="Proteomes" id="UP000603141">
    <property type="component" value="Unassembled WGS sequence"/>
</dbReference>
<proteinExistence type="predicted"/>
<sequence length="244" mass="28209">MISEKQLSEYFHSFWKSHFPLLDTAYVRRFNAENKIRLFDIEGQVVLPVPIGEKVERFDLVSELAFELARETYQSSPYKEPDLEQARVRAEATIARLKGHPKISSVTRSELTEANALLDVYSEFFRTLPENSVLQFRPRIRGAGVLNLMEGDFADADTLFEVKAVNRNLQYTDLRQLLCYLFCGLGSKKYSWTRYCIFNPRLAVHYTGTISGLLEYLSGRPLNESIYNVLDALMEREQPLESLF</sequence>
<evidence type="ECO:0000313" key="2">
    <source>
        <dbReference type="Proteomes" id="UP000603141"/>
    </source>
</evidence>